<evidence type="ECO:0000313" key="1">
    <source>
        <dbReference type="EMBL" id="SDZ53289.1"/>
    </source>
</evidence>
<sequence>MASAIRDGVRKQWELLLSGESSQLDAALWAQDQLIEGDWSDEVTCRGLMRLSDMAHDRTVMATEDIFRTLWDWMEQLQI</sequence>
<gene>
    <name evidence="1" type="ORF">SAMN05216554_4479</name>
</gene>
<proteinExistence type="predicted"/>
<organism evidence="1 2">
    <name type="scientific">Herbiconiux ginsengi</name>
    <dbReference type="NCBI Taxonomy" id="381665"/>
    <lineage>
        <taxon>Bacteria</taxon>
        <taxon>Bacillati</taxon>
        <taxon>Actinomycetota</taxon>
        <taxon>Actinomycetes</taxon>
        <taxon>Micrococcales</taxon>
        <taxon>Microbacteriaceae</taxon>
        <taxon>Herbiconiux</taxon>
    </lineage>
</organism>
<name>A0A1H3TVM7_9MICO</name>
<reference evidence="1 2" key="1">
    <citation type="submission" date="2016-10" db="EMBL/GenBank/DDBJ databases">
        <authorList>
            <person name="de Groot N.N."/>
        </authorList>
    </citation>
    <scope>NUCLEOTIDE SEQUENCE [LARGE SCALE GENOMIC DNA]</scope>
    <source>
        <strain evidence="1 2">CGMCC 4.3491</strain>
    </source>
</reference>
<protein>
    <submittedName>
        <fullName evidence="1">Uncharacterized protein</fullName>
    </submittedName>
</protein>
<accession>A0A1H3TVM7</accession>
<dbReference type="AlphaFoldDB" id="A0A1H3TVM7"/>
<dbReference type="RefSeq" id="WP_092557992.1">
    <property type="nucleotide sequence ID" value="NZ_FNPZ01000007.1"/>
</dbReference>
<keyword evidence="2" id="KW-1185">Reference proteome</keyword>
<evidence type="ECO:0000313" key="2">
    <source>
        <dbReference type="Proteomes" id="UP000198891"/>
    </source>
</evidence>
<dbReference type="Proteomes" id="UP000198891">
    <property type="component" value="Unassembled WGS sequence"/>
</dbReference>
<dbReference type="EMBL" id="FNPZ01000007">
    <property type="protein sequence ID" value="SDZ53289.1"/>
    <property type="molecule type" value="Genomic_DNA"/>
</dbReference>
<dbReference type="STRING" id="381665.SAMN05216554_4479"/>